<dbReference type="Pfam" id="PF05063">
    <property type="entry name" value="MT-A70"/>
    <property type="match status" value="1"/>
</dbReference>
<dbReference type="SUPFAM" id="SSF53335">
    <property type="entry name" value="S-adenosyl-L-methionine-dependent methyltransferases"/>
    <property type="match status" value="1"/>
</dbReference>
<dbReference type="InterPro" id="IPR002052">
    <property type="entry name" value="DNA_methylase_N6_adenine_CS"/>
</dbReference>
<feature type="region of interest" description="Disordered" evidence="2">
    <location>
        <begin position="134"/>
        <end position="155"/>
    </location>
</feature>
<name>A0AAE0M8K5_9PEZI</name>
<organism evidence="3 4">
    <name type="scientific">Cercophora scortea</name>
    <dbReference type="NCBI Taxonomy" id="314031"/>
    <lineage>
        <taxon>Eukaryota</taxon>
        <taxon>Fungi</taxon>
        <taxon>Dikarya</taxon>
        <taxon>Ascomycota</taxon>
        <taxon>Pezizomycotina</taxon>
        <taxon>Sordariomycetes</taxon>
        <taxon>Sordariomycetidae</taxon>
        <taxon>Sordariales</taxon>
        <taxon>Lasiosphaeriaceae</taxon>
        <taxon>Cercophora</taxon>
    </lineage>
</organism>
<proteinExistence type="inferred from homology"/>
<keyword evidence="4" id="KW-1185">Reference proteome</keyword>
<dbReference type="PANTHER" id="PTHR12829">
    <property type="entry name" value="N6-ADENOSINE-METHYLTRANSFERASE"/>
    <property type="match status" value="1"/>
</dbReference>
<comment type="similarity">
    <text evidence="1">Belongs to the MT-A70-like family.</text>
</comment>
<feature type="region of interest" description="Disordered" evidence="2">
    <location>
        <begin position="32"/>
        <end position="100"/>
    </location>
</feature>
<protein>
    <submittedName>
        <fullName evidence="3">MT-A70-domain-containing protein</fullName>
    </submittedName>
</protein>
<comment type="caution">
    <text evidence="3">The sequence shown here is derived from an EMBL/GenBank/DDBJ whole genome shotgun (WGS) entry which is preliminary data.</text>
</comment>
<evidence type="ECO:0000256" key="2">
    <source>
        <dbReference type="SAM" id="MobiDB-lite"/>
    </source>
</evidence>
<dbReference type="GO" id="GO:0008168">
    <property type="term" value="F:methyltransferase activity"/>
    <property type="evidence" value="ECO:0007669"/>
    <property type="project" value="InterPro"/>
</dbReference>
<dbReference type="PANTHER" id="PTHR12829:SF4">
    <property type="entry name" value="N(6)-ADENINE-SPECIFIC METHYLTRANSFERASE METTL4"/>
    <property type="match status" value="1"/>
</dbReference>
<dbReference type="GO" id="GO:0032259">
    <property type="term" value="P:methylation"/>
    <property type="evidence" value="ECO:0007669"/>
    <property type="project" value="InterPro"/>
</dbReference>
<reference evidence="3" key="2">
    <citation type="submission" date="2023-06" db="EMBL/GenBank/DDBJ databases">
        <authorList>
            <consortium name="Lawrence Berkeley National Laboratory"/>
            <person name="Haridas S."/>
            <person name="Hensen N."/>
            <person name="Bonometti L."/>
            <person name="Westerberg I."/>
            <person name="Brannstrom I.O."/>
            <person name="Guillou S."/>
            <person name="Cros-Aarteil S."/>
            <person name="Calhoun S."/>
            <person name="Kuo A."/>
            <person name="Mondo S."/>
            <person name="Pangilinan J."/>
            <person name="Riley R."/>
            <person name="Labutti K."/>
            <person name="Andreopoulos B."/>
            <person name="Lipzen A."/>
            <person name="Chen C."/>
            <person name="Yanf M."/>
            <person name="Daum C."/>
            <person name="Ng V."/>
            <person name="Clum A."/>
            <person name="Steindorff A."/>
            <person name="Ohm R."/>
            <person name="Martin F."/>
            <person name="Silar P."/>
            <person name="Natvig D."/>
            <person name="Lalanne C."/>
            <person name="Gautier V."/>
            <person name="Ament-Velasquez S.L."/>
            <person name="Kruys A."/>
            <person name="Hutchinson M.I."/>
            <person name="Powell A.J."/>
            <person name="Barry K."/>
            <person name="Miller A.N."/>
            <person name="Grigoriev I.V."/>
            <person name="Debuchy R."/>
            <person name="Gladieux P."/>
            <person name="Thoren M.H."/>
            <person name="Johannesson H."/>
        </authorList>
    </citation>
    <scope>NUCLEOTIDE SEQUENCE</scope>
    <source>
        <strain evidence="3">SMH4131-1</strain>
    </source>
</reference>
<evidence type="ECO:0000313" key="3">
    <source>
        <dbReference type="EMBL" id="KAK3323476.1"/>
    </source>
</evidence>
<evidence type="ECO:0000313" key="4">
    <source>
        <dbReference type="Proteomes" id="UP001286456"/>
    </source>
</evidence>
<dbReference type="GO" id="GO:0005634">
    <property type="term" value="C:nucleus"/>
    <property type="evidence" value="ECO:0007669"/>
    <property type="project" value="TreeGrafter"/>
</dbReference>
<dbReference type="Proteomes" id="UP001286456">
    <property type="component" value="Unassembled WGS sequence"/>
</dbReference>
<dbReference type="EMBL" id="JAUEPO010000004">
    <property type="protein sequence ID" value="KAK3323476.1"/>
    <property type="molecule type" value="Genomic_DNA"/>
</dbReference>
<feature type="compositionally biased region" description="Pro residues" evidence="2">
    <location>
        <begin position="78"/>
        <end position="89"/>
    </location>
</feature>
<dbReference type="GO" id="GO:0003676">
    <property type="term" value="F:nucleic acid binding"/>
    <property type="evidence" value="ECO:0007669"/>
    <property type="project" value="InterPro"/>
</dbReference>
<dbReference type="PROSITE" id="PS00092">
    <property type="entry name" value="N6_MTASE"/>
    <property type="match status" value="1"/>
</dbReference>
<dbReference type="InterPro" id="IPR029063">
    <property type="entry name" value="SAM-dependent_MTases_sf"/>
</dbReference>
<sequence>MDSSSILFQNDSGTTVLLDLPRSIEEAQLLSRRCRPPLLDLTNRSSVEGDGDEDEKRTQTTQRDNNAKPPKFKRLVSAPPPKRPFPTPEPKSTTSAPHDYPSASAQLAEMMTLAAVESALDEIRSSPYAGRPWCLPRHSRPTTPKLEPSPGEEEYTIPEASHPLQGSIASTRATFLSTAPPNFNLIVLDPPWPNRSAKRNRGSSSYSHAADLPATRSLLSLIPVASHLATDGLVAIWVTNAARFADLLTAPRGGIFAEWGVELVGEWTWLKVAADGEPTVSLHSAWRKPWERLFIARRRGGGDGGGGYLSKRLPERKVIVTVPDVHSRKPNLRGLLEEYLPPQYHALEVFARSLTAGWWGWGDQVLLFQHRDHWIDADAAFDDHDDNDDADDNLEDL</sequence>
<reference evidence="3" key="1">
    <citation type="journal article" date="2023" name="Mol. Phylogenet. Evol.">
        <title>Genome-scale phylogeny and comparative genomics of the fungal order Sordariales.</title>
        <authorList>
            <person name="Hensen N."/>
            <person name="Bonometti L."/>
            <person name="Westerberg I."/>
            <person name="Brannstrom I.O."/>
            <person name="Guillou S."/>
            <person name="Cros-Aarteil S."/>
            <person name="Calhoun S."/>
            <person name="Haridas S."/>
            <person name="Kuo A."/>
            <person name="Mondo S."/>
            <person name="Pangilinan J."/>
            <person name="Riley R."/>
            <person name="LaButti K."/>
            <person name="Andreopoulos B."/>
            <person name="Lipzen A."/>
            <person name="Chen C."/>
            <person name="Yan M."/>
            <person name="Daum C."/>
            <person name="Ng V."/>
            <person name="Clum A."/>
            <person name="Steindorff A."/>
            <person name="Ohm R.A."/>
            <person name="Martin F."/>
            <person name="Silar P."/>
            <person name="Natvig D.O."/>
            <person name="Lalanne C."/>
            <person name="Gautier V."/>
            <person name="Ament-Velasquez S.L."/>
            <person name="Kruys A."/>
            <person name="Hutchinson M.I."/>
            <person name="Powell A.J."/>
            <person name="Barry K."/>
            <person name="Miller A.N."/>
            <person name="Grigoriev I.V."/>
            <person name="Debuchy R."/>
            <person name="Gladieux P."/>
            <person name="Hiltunen Thoren M."/>
            <person name="Johannesson H."/>
        </authorList>
    </citation>
    <scope>NUCLEOTIDE SEQUENCE</scope>
    <source>
        <strain evidence="3">SMH4131-1</strain>
    </source>
</reference>
<dbReference type="InterPro" id="IPR007757">
    <property type="entry name" value="MT-A70-like"/>
</dbReference>
<dbReference type="PROSITE" id="PS51143">
    <property type="entry name" value="MT_A70"/>
    <property type="match status" value="1"/>
</dbReference>
<dbReference type="AlphaFoldDB" id="A0AAE0M8K5"/>
<accession>A0AAE0M8K5</accession>
<gene>
    <name evidence="3" type="ORF">B0T19DRAFT_426114</name>
</gene>
<evidence type="ECO:0000256" key="1">
    <source>
        <dbReference type="PROSITE-ProRule" id="PRU00489"/>
    </source>
</evidence>